<gene>
    <name evidence="3" type="ORF">ISP06_02730</name>
</gene>
<dbReference type="Gene3D" id="3.40.50.2000">
    <property type="entry name" value="Glycogen Phosphorylase B"/>
    <property type="match status" value="2"/>
</dbReference>
<dbReference type="InterPro" id="IPR001296">
    <property type="entry name" value="Glyco_trans_1"/>
</dbReference>
<reference evidence="3" key="1">
    <citation type="submission" date="2020-10" db="EMBL/GenBank/DDBJ databases">
        <title>Dehalococcoides mccartyi of a TCE/Cr reducing biochatode.</title>
        <authorList>
            <person name="Matturro B."/>
        </authorList>
    </citation>
    <scope>NUCLEOTIDE SEQUENCE</scope>
    <source>
        <strain evidence="3">Bin2</strain>
    </source>
</reference>
<evidence type="ECO:0000313" key="4">
    <source>
        <dbReference type="Proteomes" id="UP000606900"/>
    </source>
</evidence>
<proteinExistence type="predicted"/>
<evidence type="ECO:0000259" key="2">
    <source>
        <dbReference type="Pfam" id="PF13439"/>
    </source>
</evidence>
<feature type="domain" description="Glycosyl transferase family 1" evidence="1">
    <location>
        <begin position="206"/>
        <end position="365"/>
    </location>
</feature>
<keyword evidence="3" id="KW-0808">Transferase</keyword>
<dbReference type="InterPro" id="IPR050194">
    <property type="entry name" value="Glycosyltransferase_grp1"/>
</dbReference>
<comment type="caution">
    <text evidence="3">The sequence shown here is derived from an EMBL/GenBank/DDBJ whole genome shotgun (WGS) entry which is preliminary data.</text>
</comment>
<evidence type="ECO:0000259" key="1">
    <source>
        <dbReference type="Pfam" id="PF00534"/>
    </source>
</evidence>
<dbReference type="Pfam" id="PF00534">
    <property type="entry name" value="Glycos_transf_1"/>
    <property type="match status" value="1"/>
</dbReference>
<dbReference type="Pfam" id="PF13439">
    <property type="entry name" value="Glyco_transf_4"/>
    <property type="match status" value="1"/>
</dbReference>
<dbReference type="Proteomes" id="UP000606900">
    <property type="component" value="Unassembled WGS sequence"/>
</dbReference>
<accession>A0A843AS40</accession>
<evidence type="ECO:0000313" key="3">
    <source>
        <dbReference type="EMBL" id="MBF4474373.1"/>
    </source>
</evidence>
<feature type="domain" description="Glycosyltransferase subfamily 4-like N-terminal" evidence="2">
    <location>
        <begin position="20"/>
        <end position="196"/>
    </location>
</feature>
<dbReference type="GO" id="GO:0016757">
    <property type="term" value="F:glycosyltransferase activity"/>
    <property type="evidence" value="ECO:0007669"/>
    <property type="project" value="InterPro"/>
</dbReference>
<sequence>MKIGVITSAYPDYEDDPHGIFVHRLMKEIAKKGHEVHVLAPYTGGETNYTLEGVNVERFHYFHPRKYEQLSGRAGMIDNVKEGFLVKIQIFTFLFFNVYYSLRKLNRMDVIHVQWPIPNGLGALFLKKLYGIPYINTIHGEEVHLSKRYHLLFALHWLVNNSSKTITNSNATRKFCLDAGLDEDKIDVIPFGVDTEFFRPLDVYKDENIFQILSVGYLIERKGFEYLIKAMPFVLKEHKQARLKIVGSGPMESKLKELIYELNLEGEVEILKNVSDEELLMIYNSADIFVLPSIVDSQGNTEGLGVVLLEAMACGLPVIGSNVGGIPDIIENNESGLLVPERDIPSLTGAILQLTTDHKLRGKLSHSSLNTVKNRFNWDHISESYIDDYNNVFD</sequence>
<organism evidence="3 4">
    <name type="scientific">Methanobacterium formicicum</name>
    <dbReference type="NCBI Taxonomy" id="2162"/>
    <lineage>
        <taxon>Archaea</taxon>
        <taxon>Methanobacteriati</taxon>
        <taxon>Methanobacteriota</taxon>
        <taxon>Methanomada group</taxon>
        <taxon>Methanobacteria</taxon>
        <taxon>Methanobacteriales</taxon>
        <taxon>Methanobacteriaceae</taxon>
        <taxon>Methanobacterium</taxon>
    </lineage>
</organism>
<dbReference type="SUPFAM" id="SSF53756">
    <property type="entry name" value="UDP-Glycosyltransferase/glycogen phosphorylase"/>
    <property type="match status" value="1"/>
</dbReference>
<dbReference type="PANTHER" id="PTHR45947">
    <property type="entry name" value="SULFOQUINOVOSYL TRANSFERASE SQD2"/>
    <property type="match status" value="1"/>
</dbReference>
<dbReference type="PANTHER" id="PTHR45947:SF3">
    <property type="entry name" value="SULFOQUINOVOSYL TRANSFERASE SQD2"/>
    <property type="match status" value="1"/>
</dbReference>
<dbReference type="EMBL" id="JADIIL010000013">
    <property type="protein sequence ID" value="MBF4474373.1"/>
    <property type="molecule type" value="Genomic_DNA"/>
</dbReference>
<dbReference type="AlphaFoldDB" id="A0A843AS40"/>
<dbReference type="InterPro" id="IPR028098">
    <property type="entry name" value="Glyco_trans_4-like_N"/>
</dbReference>
<protein>
    <submittedName>
        <fullName evidence="3">Glycosyltransferase</fullName>
    </submittedName>
</protein>
<name>A0A843AS40_METFO</name>